<proteinExistence type="predicted"/>
<keyword evidence="6" id="KW-0808">Transferase</keyword>
<sequence length="553" mass="58934">MATLVVDPPPSTGTTTAAPAPFPLAPSSAAPGASTSLVQTTPTPTKNSSKPPPTTSAAPGASPPPQSQSQGGMEAPVLPTCNIFTIPSPVPLNSSTTRAIATCDKALMVQCPVDVAACQFSPSAKPAQQWTDESPSTVHESVCYSANNTTNYILNCIALVPTAPTALIASFPPETTTNESSSPSSASVGPIVGGIIAGSLVILLGLLFFRRRRNNPAASSSNDHRRSPMYSPPMPPRSQPSRPPPSQTGLDYSNVQHLHRYLATHPKLKSIWMHDVASCHPKLKTAPLKGAESNHVIATVLRRKIVLKGMAYLDATPSTRRAFVEGLVAVHGMSLCHKHLTTLHGMTLVDTTDGVLLCAATDFMDQGSIGSLLLNPKTALDRRQLAAIAVAIAEAVTYLHDEHGVAFGILAPDKVLVDGSLVKLNVLTLLYPYYHGIRTTNLLSNAGSSLHLQFMAPELRKIHGKFTPEADVYALAVMLGFVFTRTLPYADLYHDKGLVRGDLHLLEYPDTAPYDLELVPDALRPTMRRALQVDPSRRPTASQLLRALAALPL</sequence>
<feature type="compositionally biased region" description="Low complexity" evidence="3">
    <location>
        <begin position="12"/>
        <end position="60"/>
    </location>
</feature>
<feature type="region of interest" description="Disordered" evidence="3">
    <location>
        <begin position="1"/>
        <end position="76"/>
    </location>
</feature>
<keyword evidence="6" id="KW-0418">Kinase</keyword>
<evidence type="ECO:0000256" key="3">
    <source>
        <dbReference type="SAM" id="MobiDB-lite"/>
    </source>
</evidence>
<accession>W4FVW6</accession>
<dbReference type="InterPro" id="IPR001245">
    <property type="entry name" value="Ser-Thr/Tyr_kinase_cat_dom"/>
</dbReference>
<dbReference type="SUPFAM" id="SSF56112">
    <property type="entry name" value="Protein kinase-like (PK-like)"/>
    <property type="match status" value="1"/>
</dbReference>
<keyword evidence="2" id="KW-0067">ATP-binding</keyword>
<evidence type="ECO:0000313" key="6">
    <source>
        <dbReference type="EMBL" id="ETV70798.1"/>
    </source>
</evidence>
<dbReference type="GO" id="GO:0004674">
    <property type="term" value="F:protein serine/threonine kinase activity"/>
    <property type="evidence" value="ECO:0007669"/>
    <property type="project" value="UniProtKB-KW"/>
</dbReference>
<dbReference type="PANTHER" id="PTHR44329">
    <property type="entry name" value="SERINE/THREONINE-PROTEIN KINASE TNNI3K-RELATED"/>
    <property type="match status" value="1"/>
</dbReference>
<feature type="region of interest" description="Disordered" evidence="3">
    <location>
        <begin position="215"/>
        <end position="251"/>
    </location>
</feature>
<keyword evidence="4" id="KW-0812">Transmembrane</keyword>
<dbReference type="GeneID" id="20815870"/>
<feature type="transmembrane region" description="Helical" evidence="4">
    <location>
        <begin position="191"/>
        <end position="209"/>
    </location>
</feature>
<reference evidence="6" key="1">
    <citation type="submission" date="2013-12" db="EMBL/GenBank/DDBJ databases">
        <title>The Genome Sequence of Aphanomyces astaci APO3.</title>
        <authorList>
            <consortium name="The Broad Institute Genomics Platform"/>
            <person name="Russ C."/>
            <person name="Tyler B."/>
            <person name="van West P."/>
            <person name="Dieguez-Uribeondo J."/>
            <person name="Young S.K."/>
            <person name="Zeng Q."/>
            <person name="Gargeya S."/>
            <person name="Fitzgerald M."/>
            <person name="Abouelleil A."/>
            <person name="Alvarado L."/>
            <person name="Chapman S.B."/>
            <person name="Gainer-Dewar J."/>
            <person name="Goldberg J."/>
            <person name="Griggs A."/>
            <person name="Gujja S."/>
            <person name="Hansen M."/>
            <person name="Howarth C."/>
            <person name="Imamovic A."/>
            <person name="Ireland A."/>
            <person name="Larimer J."/>
            <person name="McCowan C."/>
            <person name="Murphy C."/>
            <person name="Pearson M."/>
            <person name="Poon T.W."/>
            <person name="Priest M."/>
            <person name="Roberts A."/>
            <person name="Saif S."/>
            <person name="Shea T."/>
            <person name="Sykes S."/>
            <person name="Wortman J."/>
            <person name="Nusbaum C."/>
            <person name="Birren B."/>
        </authorList>
    </citation>
    <scope>NUCLEOTIDE SEQUENCE [LARGE SCALE GENOMIC DNA]</scope>
    <source>
        <strain evidence="6">APO3</strain>
    </source>
</reference>
<dbReference type="InterPro" id="IPR000719">
    <property type="entry name" value="Prot_kinase_dom"/>
</dbReference>
<dbReference type="OrthoDB" id="79687at2759"/>
<evidence type="ECO:0000256" key="2">
    <source>
        <dbReference type="ARBA" id="ARBA00022840"/>
    </source>
</evidence>
<name>W4FVW6_APHAT</name>
<keyword evidence="6" id="KW-0723">Serine/threonine-protein kinase</keyword>
<keyword evidence="1" id="KW-0547">Nucleotide-binding</keyword>
<dbReference type="Gene3D" id="1.10.510.10">
    <property type="entry name" value="Transferase(Phosphotransferase) domain 1"/>
    <property type="match status" value="1"/>
</dbReference>
<dbReference type="GO" id="GO:0005524">
    <property type="term" value="F:ATP binding"/>
    <property type="evidence" value="ECO:0007669"/>
    <property type="project" value="UniProtKB-KW"/>
</dbReference>
<protein>
    <submittedName>
        <fullName evidence="6">Serine/threonine protein kinase</fullName>
    </submittedName>
</protein>
<dbReference type="VEuPathDB" id="FungiDB:H257_13874"/>
<keyword evidence="4" id="KW-0472">Membrane</keyword>
<evidence type="ECO:0000256" key="4">
    <source>
        <dbReference type="SAM" id="Phobius"/>
    </source>
</evidence>
<dbReference type="RefSeq" id="XP_009839862.1">
    <property type="nucleotide sequence ID" value="XM_009841560.1"/>
</dbReference>
<dbReference type="Pfam" id="PF07714">
    <property type="entry name" value="PK_Tyr_Ser-Thr"/>
    <property type="match status" value="1"/>
</dbReference>
<dbReference type="InterPro" id="IPR051681">
    <property type="entry name" value="Ser/Thr_Kinases-Pseudokinases"/>
</dbReference>
<dbReference type="PROSITE" id="PS50011">
    <property type="entry name" value="PROTEIN_KINASE_DOM"/>
    <property type="match status" value="1"/>
</dbReference>
<feature type="domain" description="Protein kinase" evidence="5">
    <location>
        <begin position="283"/>
        <end position="553"/>
    </location>
</feature>
<dbReference type="EMBL" id="KI913164">
    <property type="protein sequence ID" value="ETV70798.1"/>
    <property type="molecule type" value="Genomic_DNA"/>
</dbReference>
<dbReference type="STRING" id="112090.W4FVW6"/>
<keyword evidence="4" id="KW-1133">Transmembrane helix</keyword>
<gene>
    <name evidence="6" type="ORF">H257_13874</name>
</gene>
<feature type="compositionally biased region" description="Pro residues" evidence="3">
    <location>
        <begin position="230"/>
        <end position="246"/>
    </location>
</feature>
<dbReference type="AlphaFoldDB" id="W4FVW6"/>
<organism evidence="6">
    <name type="scientific">Aphanomyces astaci</name>
    <name type="common">Crayfish plague agent</name>
    <dbReference type="NCBI Taxonomy" id="112090"/>
    <lineage>
        <taxon>Eukaryota</taxon>
        <taxon>Sar</taxon>
        <taxon>Stramenopiles</taxon>
        <taxon>Oomycota</taxon>
        <taxon>Saprolegniomycetes</taxon>
        <taxon>Saprolegniales</taxon>
        <taxon>Verrucalvaceae</taxon>
        <taxon>Aphanomyces</taxon>
    </lineage>
</organism>
<dbReference type="PANTHER" id="PTHR44329:SF298">
    <property type="entry name" value="MIXED LINEAGE KINASE DOMAIN-LIKE PROTEIN"/>
    <property type="match status" value="1"/>
</dbReference>
<dbReference type="InterPro" id="IPR011009">
    <property type="entry name" value="Kinase-like_dom_sf"/>
</dbReference>
<evidence type="ECO:0000256" key="1">
    <source>
        <dbReference type="ARBA" id="ARBA00022741"/>
    </source>
</evidence>
<feature type="transmembrane region" description="Helical" evidence="4">
    <location>
        <begin position="152"/>
        <end position="171"/>
    </location>
</feature>
<evidence type="ECO:0000259" key="5">
    <source>
        <dbReference type="PROSITE" id="PS50011"/>
    </source>
</evidence>